<dbReference type="EMBL" id="KB644408">
    <property type="protein sequence ID" value="EPS25409.1"/>
    <property type="molecule type" value="Genomic_DNA"/>
</dbReference>
<protein>
    <submittedName>
        <fullName evidence="1">Uncharacterized protein</fullName>
    </submittedName>
</protein>
<dbReference type="AlphaFoldDB" id="S7Z5M5"/>
<accession>S7Z5M5</accession>
<name>S7Z5M5_PENO1</name>
<sequence length="109" mass="12079">MYHHFQNLPWKPAKSPVSHESLIKNLVLVPTVPMLAQIFSGSRTAERGNEQLGGPAWNDGMRGGGTCYAAQGCRCIPSGPPVQYKHEHVDLTLDHLSREDRFELTPDGK</sequence>
<proteinExistence type="predicted"/>
<evidence type="ECO:0000313" key="1">
    <source>
        <dbReference type="EMBL" id="EPS25409.1"/>
    </source>
</evidence>
<organism evidence="1 2">
    <name type="scientific">Penicillium oxalicum (strain 114-2 / CGMCC 5302)</name>
    <name type="common">Penicillium decumbens</name>
    <dbReference type="NCBI Taxonomy" id="933388"/>
    <lineage>
        <taxon>Eukaryota</taxon>
        <taxon>Fungi</taxon>
        <taxon>Dikarya</taxon>
        <taxon>Ascomycota</taxon>
        <taxon>Pezizomycotina</taxon>
        <taxon>Eurotiomycetes</taxon>
        <taxon>Eurotiomycetidae</taxon>
        <taxon>Eurotiales</taxon>
        <taxon>Aspergillaceae</taxon>
        <taxon>Penicillium</taxon>
    </lineage>
</organism>
<keyword evidence="2" id="KW-1185">Reference proteome</keyword>
<gene>
    <name evidence="1" type="ORF">PDE_00342</name>
</gene>
<dbReference type="Proteomes" id="UP000019376">
    <property type="component" value="Unassembled WGS sequence"/>
</dbReference>
<dbReference type="HOGENOM" id="CLU_2184860_0_0_1"/>
<reference evidence="1 2" key="1">
    <citation type="journal article" date="2013" name="PLoS ONE">
        <title>Genomic and secretomic analyses reveal unique features of the lignocellulolytic enzyme system of Penicillium decumbens.</title>
        <authorList>
            <person name="Liu G."/>
            <person name="Zhang L."/>
            <person name="Wei X."/>
            <person name="Zou G."/>
            <person name="Qin Y."/>
            <person name="Ma L."/>
            <person name="Li J."/>
            <person name="Zheng H."/>
            <person name="Wang S."/>
            <person name="Wang C."/>
            <person name="Xun L."/>
            <person name="Zhao G.-P."/>
            <person name="Zhou Z."/>
            <person name="Qu Y."/>
        </authorList>
    </citation>
    <scope>NUCLEOTIDE SEQUENCE [LARGE SCALE GENOMIC DNA]</scope>
    <source>
        <strain evidence="2">114-2 / CGMCC 5302</strain>
    </source>
</reference>
<evidence type="ECO:0000313" key="2">
    <source>
        <dbReference type="Proteomes" id="UP000019376"/>
    </source>
</evidence>